<protein>
    <submittedName>
        <fullName evidence="2">Uncharacterized protein</fullName>
    </submittedName>
</protein>
<reference evidence="2" key="1">
    <citation type="journal article" date="2023" name="Front. Mar. Sci.">
        <title>A new Merluccius polli reference genome to investigate the effects of global change in West African waters.</title>
        <authorList>
            <person name="Mateo J.L."/>
            <person name="Blanco-Fernandez C."/>
            <person name="Garcia-Vazquez E."/>
            <person name="Machado-Schiaffino G."/>
        </authorList>
    </citation>
    <scope>NUCLEOTIDE SEQUENCE</scope>
    <source>
        <strain evidence="2">C29</strain>
        <tissue evidence="2">Fin</tissue>
    </source>
</reference>
<dbReference type="Proteomes" id="UP001174136">
    <property type="component" value="Unassembled WGS sequence"/>
</dbReference>
<comment type="caution">
    <text evidence="2">The sequence shown here is derived from an EMBL/GenBank/DDBJ whole genome shotgun (WGS) entry which is preliminary data.</text>
</comment>
<dbReference type="AlphaFoldDB" id="A0AA47M316"/>
<feature type="region of interest" description="Disordered" evidence="1">
    <location>
        <begin position="1"/>
        <end position="69"/>
    </location>
</feature>
<name>A0AA47M316_MERPO</name>
<evidence type="ECO:0000313" key="2">
    <source>
        <dbReference type="EMBL" id="KAK0132763.1"/>
    </source>
</evidence>
<evidence type="ECO:0000313" key="3">
    <source>
        <dbReference type="Proteomes" id="UP001174136"/>
    </source>
</evidence>
<organism evidence="2 3">
    <name type="scientific">Merluccius polli</name>
    <name type="common">Benguela hake</name>
    <name type="synonym">Merluccius cadenati</name>
    <dbReference type="NCBI Taxonomy" id="89951"/>
    <lineage>
        <taxon>Eukaryota</taxon>
        <taxon>Metazoa</taxon>
        <taxon>Chordata</taxon>
        <taxon>Craniata</taxon>
        <taxon>Vertebrata</taxon>
        <taxon>Euteleostomi</taxon>
        <taxon>Actinopterygii</taxon>
        <taxon>Neopterygii</taxon>
        <taxon>Teleostei</taxon>
        <taxon>Neoteleostei</taxon>
        <taxon>Acanthomorphata</taxon>
        <taxon>Zeiogadaria</taxon>
        <taxon>Gadariae</taxon>
        <taxon>Gadiformes</taxon>
        <taxon>Gadoidei</taxon>
        <taxon>Merlucciidae</taxon>
        <taxon>Merluccius</taxon>
    </lineage>
</organism>
<keyword evidence="3" id="KW-1185">Reference proteome</keyword>
<evidence type="ECO:0000256" key="1">
    <source>
        <dbReference type="SAM" id="MobiDB-lite"/>
    </source>
</evidence>
<dbReference type="EMBL" id="JAOPHQ010006124">
    <property type="protein sequence ID" value="KAK0132763.1"/>
    <property type="molecule type" value="Genomic_DNA"/>
</dbReference>
<proteinExistence type="predicted"/>
<feature type="compositionally biased region" description="Basic and acidic residues" evidence="1">
    <location>
        <begin position="49"/>
        <end position="58"/>
    </location>
</feature>
<gene>
    <name evidence="2" type="ORF">N1851_032343</name>
</gene>
<accession>A0AA47M316</accession>
<sequence length="138" mass="15136">MPFEVSKGIILRTEMNGLRTSTMDEETEEGGPPSKTTLSGEHGRHSRAKSPEQQERADSPGPSCVSMKSDWSMNEPFNFNDGSQSVEKSVILITQNYNIMWDCCGTSVAFGSTHLSESDSVTAELQCSLQVSEDTRLP</sequence>